<evidence type="ECO:0000259" key="1">
    <source>
        <dbReference type="Pfam" id="PF04993"/>
    </source>
</evidence>
<name>A0A542ZCE1_9ACTN</name>
<dbReference type="Gene3D" id="3.30.1460.30">
    <property type="entry name" value="YgaC/TfoX-N like chaperone"/>
    <property type="match status" value="1"/>
</dbReference>
<organism evidence="2 3">
    <name type="scientific">Propioniferax innocua</name>
    <dbReference type="NCBI Taxonomy" id="1753"/>
    <lineage>
        <taxon>Bacteria</taxon>
        <taxon>Bacillati</taxon>
        <taxon>Actinomycetota</taxon>
        <taxon>Actinomycetes</taxon>
        <taxon>Propionibacteriales</taxon>
        <taxon>Propionibacteriaceae</taxon>
        <taxon>Propioniferax</taxon>
    </lineage>
</organism>
<proteinExistence type="predicted"/>
<sequence length="114" mass="12494">MTDTQQSLVERVRGLLDPDVPVREVSMFGGRAIMANDKMIVSVGKDGSLLVRVDTNDHDRLLQQPGASQAEMGTGRSMGPGWITIAPDHLTTDQALDAWIEEAMIYNRTTTARP</sequence>
<dbReference type="Pfam" id="PF04993">
    <property type="entry name" value="TfoX_N"/>
    <property type="match status" value="1"/>
</dbReference>
<evidence type="ECO:0000313" key="2">
    <source>
        <dbReference type="EMBL" id="TQL58018.1"/>
    </source>
</evidence>
<dbReference type="InterPro" id="IPR007076">
    <property type="entry name" value="TfoX_N"/>
</dbReference>
<comment type="caution">
    <text evidence="2">The sequence shown here is derived from an EMBL/GenBank/DDBJ whole genome shotgun (WGS) entry which is preliminary data.</text>
</comment>
<evidence type="ECO:0000313" key="3">
    <source>
        <dbReference type="Proteomes" id="UP000316196"/>
    </source>
</evidence>
<accession>A0A542ZCE1</accession>
<dbReference type="AlphaFoldDB" id="A0A542ZCE1"/>
<keyword evidence="3" id="KW-1185">Reference proteome</keyword>
<dbReference type="EMBL" id="VFOR01000002">
    <property type="protein sequence ID" value="TQL58018.1"/>
    <property type="molecule type" value="Genomic_DNA"/>
</dbReference>
<protein>
    <submittedName>
        <fullName evidence="2">TfoX/Sxy family transcriptional regulator of competence genes</fullName>
    </submittedName>
</protein>
<feature type="domain" description="TfoX N-terminal" evidence="1">
    <location>
        <begin position="20"/>
        <end position="104"/>
    </location>
</feature>
<dbReference type="Proteomes" id="UP000316196">
    <property type="component" value="Unassembled WGS sequence"/>
</dbReference>
<dbReference type="SUPFAM" id="SSF159894">
    <property type="entry name" value="YgaC/TfoX-N like"/>
    <property type="match status" value="1"/>
</dbReference>
<gene>
    <name evidence="2" type="ORF">FB460_1869</name>
</gene>
<reference evidence="2 3" key="1">
    <citation type="submission" date="2019-06" db="EMBL/GenBank/DDBJ databases">
        <title>Sequencing the genomes of 1000 actinobacteria strains.</title>
        <authorList>
            <person name="Klenk H.-P."/>
        </authorList>
    </citation>
    <scope>NUCLEOTIDE SEQUENCE [LARGE SCALE GENOMIC DNA]</scope>
    <source>
        <strain evidence="2 3">DSM 8251</strain>
    </source>
</reference>